<feature type="compositionally biased region" description="Polar residues" evidence="8">
    <location>
        <begin position="323"/>
        <end position="338"/>
    </location>
</feature>
<dbReference type="InterPro" id="IPR036236">
    <property type="entry name" value="Znf_C2H2_sf"/>
</dbReference>
<feature type="region of interest" description="Disordered" evidence="8">
    <location>
        <begin position="224"/>
        <end position="254"/>
    </location>
</feature>
<dbReference type="PANTHER" id="PTHR24394:SF29">
    <property type="entry name" value="MYONEURIN"/>
    <property type="match status" value="1"/>
</dbReference>
<feature type="domain" description="C2H2-type" evidence="9">
    <location>
        <begin position="489"/>
        <end position="516"/>
    </location>
</feature>
<gene>
    <name evidence="10" type="ORF">KUTeg_019036</name>
</gene>
<dbReference type="SMART" id="SM00355">
    <property type="entry name" value="ZnF_C2H2"/>
    <property type="match status" value="9"/>
</dbReference>
<evidence type="ECO:0000256" key="6">
    <source>
        <dbReference type="ARBA" id="ARBA00023242"/>
    </source>
</evidence>
<dbReference type="Proteomes" id="UP001217089">
    <property type="component" value="Unassembled WGS sequence"/>
</dbReference>
<feature type="domain" description="C2H2-type" evidence="9">
    <location>
        <begin position="406"/>
        <end position="433"/>
    </location>
</feature>
<keyword evidence="6" id="KW-0539">Nucleus</keyword>
<evidence type="ECO:0000256" key="5">
    <source>
        <dbReference type="ARBA" id="ARBA00022833"/>
    </source>
</evidence>
<evidence type="ECO:0000256" key="2">
    <source>
        <dbReference type="ARBA" id="ARBA00022723"/>
    </source>
</evidence>
<dbReference type="PROSITE" id="PS00028">
    <property type="entry name" value="ZINC_FINGER_C2H2_1"/>
    <property type="match status" value="8"/>
</dbReference>
<dbReference type="PANTHER" id="PTHR24394">
    <property type="entry name" value="ZINC FINGER PROTEIN"/>
    <property type="match status" value="1"/>
</dbReference>
<dbReference type="PROSITE" id="PS50157">
    <property type="entry name" value="ZINC_FINGER_C2H2_2"/>
    <property type="match status" value="8"/>
</dbReference>
<feature type="compositionally biased region" description="Polar residues" evidence="8">
    <location>
        <begin position="244"/>
        <end position="253"/>
    </location>
</feature>
<feature type="domain" description="C2H2-type" evidence="9">
    <location>
        <begin position="350"/>
        <end position="377"/>
    </location>
</feature>
<accession>A0ABQ9EGT2</accession>
<evidence type="ECO:0000259" key="9">
    <source>
        <dbReference type="PROSITE" id="PS50157"/>
    </source>
</evidence>
<name>A0ABQ9EGT2_TEGGR</name>
<evidence type="ECO:0000256" key="1">
    <source>
        <dbReference type="ARBA" id="ARBA00004123"/>
    </source>
</evidence>
<feature type="domain" description="C2H2-type" evidence="9">
    <location>
        <begin position="517"/>
        <end position="544"/>
    </location>
</feature>
<dbReference type="SUPFAM" id="SSF57667">
    <property type="entry name" value="beta-beta-alpha zinc fingers"/>
    <property type="match status" value="5"/>
</dbReference>
<keyword evidence="2" id="KW-0479">Metal-binding</keyword>
<evidence type="ECO:0000313" key="10">
    <source>
        <dbReference type="EMBL" id="KAJ8302640.1"/>
    </source>
</evidence>
<evidence type="ECO:0000256" key="4">
    <source>
        <dbReference type="ARBA" id="ARBA00022771"/>
    </source>
</evidence>
<feature type="region of interest" description="Disordered" evidence="8">
    <location>
        <begin position="323"/>
        <end position="342"/>
    </location>
</feature>
<keyword evidence="4 7" id="KW-0863">Zinc-finger</keyword>
<comment type="caution">
    <text evidence="10">The sequence shown here is derived from an EMBL/GenBank/DDBJ whole genome shotgun (WGS) entry which is preliminary data.</text>
</comment>
<protein>
    <recommendedName>
        <fullName evidence="9">C2H2-type domain-containing protein</fullName>
    </recommendedName>
</protein>
<feature type="compositionally biased region" description="Basic and acidic residues" evidence="8">
    <location>
        <begin position="224"/>
        <end position="243"/>
    </location>
</feature>
<feature type="domain" description="C2H2-type" evidence="9">
    <location>
        <begin position="378"/>
        <end position="405"/>
    </location>
</feature>
<evidence type="ECO:0000256" key="7">
    <source>
        <dbReference type="PROSITE-ProRule" id="PRU00042"/>
    </source>
</evidence>
<keyword evidence="5" id="KW-0862">Zinc</keyword>
<reference evidence="10 11" key="1">
    <citation type="submission" date="2022-12" db="EMBL/GenBank/DDBJ databases">
        <title>Chromosome-level genome of Tegillarca granosa.</title>
        <authorList>
            <person name="Kim J."/>
        </authorList>
    </citation>
    <scope>NUCLEOTIDE SEQUENCE [LARGE SCALE GENOMIC DNA]</scope>
    <source>
        <strain evidence="10">Teg-2019</strain>
        <tissue evidence="10">Adductor muscle</tissue>
    </source>
</reference>
<feature type="domain" description="C2H2-type" evidence="9">
    <location>
        <begin position="172"/>
        <end position="199"/>
    </location>
</feature>
<evidence type="ECO:0000256" key="8">
    <source>
        <dbReference type="SAM" id="MobiDB-lite"/>
    </source>
</evidence>
<keyword evidence="11" id="KW-1185">Reference proteome</keyword>
<sequence length="624" mass="70595">MENATETYVETIAMDGLVSGNEPQEIIIDGMPLHIPSGNIKTEVLEDGTVQVVVYQEAAVANNQFTESSIQTDVDYGNKRVHHIGIQNTTVPQFNSYSFSEVEVQTDPVPETTPEKIRVLSAGDSARIQELKNVKGLKIVQIKGAKVIQNIMSDNVNPALKGFRAGKEVTFHKCGICGKVYKNKTNWQNHLKLHAKEKVYMCGFCGQIFPKSSFAAHIKYHEEEAEEKKSSTNKKVDNEKQDLLETQDQGAQTENEKGQIMKQRYHQVTLPNQQVATVIDLGNWIDNVAMNAEVSSGKTSVDGMAISTTSSMENISGNLQIQNENPKQPEIPQSQNNEMETEETKTKYIYKCNICGKEYNNKSNCQRHLKLHTHDKTYKCDQCGKTFMHRYELSMHQRKHTGEKPFKCPICTRAFNESGNLRRHMKIHTGDDTPYKCGVCFKGFGDMYRLHVHLKVHSGNITCDTCGKKFGKISDLYRHIRIHTGDKPYKCDMCHKAFCQKVNLQTHYRTHTGKTPYRCEICNFGFSRKQILDNHMRRHEEDEEEDQDAVIVKEEPADTEEDTDLANVNAALEMIGKRGEEQIIEVVENVDVKTGLVEVPSDAQEIETGLSQEEIAQLVAATVQ</sequence>
<evidence type="ECO:0000313" key="11">
    <source>
        <dbReference type="Proteomes" id="UP001217089"/>
    </source>
</evidence>
<feature type="domain" description="C2H2-type" evidence="9">
    <location>
        <begin position="461"/>
        <end position="488"/>
    </location>
</feature>
<dbReference type="EMBL" id="JARBDR010000917">
    <property type="protein sequence ID" value="KAJ8302640.1"/>
    <property type="molecule type" value="Genomic_DNA"/>
</dbReference>
<comment type="subcellular location">
    <subcellularLocation>
        <location evidence="1">Nucleus</location>
    </subcellularLocation>
</comment>
<dbReference type="InterPro" id="IPR013087">
    <property type="entry name" value="Znf_C2H2_type"/>
</dbReference>
<dbReference type="Pfam" id="PF00096">
    <property type="entry name" value="zf-C2H2"/>
    <property type="match status" value="7"/>
</dbReference>
<organism evidence="10 11">
    <name type="scientific">Tegillarca granosa</name>
    <name type="common">Malaysian cockle</name>
    <name type="synonym">Anadara granosa</name>
    <dbReference type="NCBI Taxonomy" id="220873"/>
    <lineage>
        <taxon>Eukaryota</taxon>
        <taxon>Metazoa</taxon>
        <taxon>Spiralia</taxon>
        <taxon>Lophotrochozoa</taxon>
        <taxon>Mollusca</taxon>
        <taxon>Bivalvia</taxon>
        <taxon>Autobranchia</taxon>
        <taxon>Pteriomorphia</taxon>
        <taxon>Arcoida</taxon>
        <taxon>Arcoidea</taxon>
        <taxon>Arcidae</taxon>
        <taxon>Tegillarca</taxon>
    </lineage>
</organism>
<feature type="domain" description="C2H2-type" evidence="9">
    <location>
        <begin position="435"/>
        <end position="462"/>
    </location>
</feature>
<keyword evidence="3" id="KW-0677">Repeat</keyword>
<proteinExistence type="predicted"/>
<evidence type="ECO:0000256" key="3">
    <source>
        <dbReference type="ARBA" id="ARBA00022737"/>
    </source>
</evidence>
<dbReference type="Gene3D" id="3.30.160.60">
    <property type="entry name" value="Classic Zinc Finger"/>
    <property type="match status" value="8"/>
</dbReference>